<dbReference type="InterPro" id="IPR012340">
    <property type="entry name" value="NA-bd_OB-fold"/>
</dbReference>
<dbReference type="Gene3D" id="2.40.50.140">
    <property type="entry name" value="Nucleic acid-binding proteins"/>
    <property type="match status" value="1"/>
</dbReference>
<organism evidence="1">
    <name type="scientific">Manihot esculenta</name>
    <name type="common">Cassava</name>
    <name type="synonym">Jatropha manihot</name>
    <dbReference type="NCBI Taxonomy" id="3983"/>
    <lineage>
        <taxon>Eukaryota</taxon>
        <taxon>Viridiplantae</taxon>
        <taxon>Streptophyta</taxon>
        <taxon>Embryophyta</taxon>
        <taxon>Tracheophyta</taxon>
        <taxon>Spermatophyta</taxon>
        <taxon>Magnoliopsida</taxon>
        <taxon>eudicotyledons</taxon>
        <taxon>Gunneridae</taxon>
        <taxon>Pentapetalae</taxon>
        <taxon>rosids</taxon>
        <taxon>fabids</taxon>
        <taxon>Malpighiales</taxon>
        <taxon>Euphorbiaceae</taxon>
        <taxon>Crotonoideae</taxon>
        <taxon>Manihoteae</taxon>
        <taxon>Manihot</taxon>
    </lineage>
</organism>
<dbReference type="AlphaFoldDB" id="A0A2C9V0R7"/>
<gene>
    <name evidence="1" type="ORF">MANES_11G074300</name>
</gene>
<proteinExistence type="predicted"/>
<reference evidence="1" key="1">
    <citation type="submission" date="2016-02" db="EMBL/GenBank/DDBJ databases">
        <title>WGS assembly of Manihot esculenta.</title>
        <authorList>
            <person name="Bredeson J.V."/>
            <person name="Prochnik S.E."/>
            <person name="Lyons J.B."/>
            <person name="Schmutz J."/>
            <person name="Grimwood J."/>
            <person name="Vrebalov J."/>
            <person name="Bart R.S."/>
            <person name="Amuge T."/>
            <person name="Ferguson M.E."/>
            <person name="Green R."/>
            <person name="Putnam N."/>
            <person name="Stites J."/>
            <person name="Rounsley S."/>
            <person name="Rokhsar D.S."/>
        </authorList>
    </citation>
    <scope>NUCLEOTIDE SEQUENCE [LARGE SCALE GENOMIC DNA]</scope>
    <source>
        <tissue evidence="1">Leaf</tissue>
    </source>
</reference>
<sequence length="89" mass="10802">MLDIFKPLLAEGDVYYISSFVMLPSQRNYKLSQHHFRIKLMRNAFIKKIDSVEPIIPFDRFAFLEFEEISKVYDNDIFFIDLMYYLAYQ</sequence>
<accession>A0A2C9V0R7</accession>
<name>A0A2C9V0R7_MANES</name>
<evidence type="ECO:0000313" key="1">
    <source>
        <dbReference type="EMBL" id="OAY37092.1"/>
    </source>
</evidence>
<dbReference type="EMBL" id="CM004397">
    <property type="protein sequence ID" value="OAY37092.1"/>
    <property type="molecule type" value="Genomic_DNA"/>
</dbReference>
<protein>
    <submittedName>
        <fullName evidence="1">Uncharacterized protein</fullName>
    </submittedName>
</protein>